<dbReference type="InterPro" id="IPR007278">
    <property type="entry name" value="DUF397"/>
</dbReference>
<comment type="caution">
    <text evidence="2">The sequence shown here is derived from an EMBL/GenBank/DDBJ whole genome shotgun (WGS) entry which is preliminary data.</text>
</comment>
<accession>A0ABV9TRW3</accession>
<evidence type="ECO:0000313" key="3">
    <source>
        <dbReference type="Proteomes" id="UP001595872"/>
    </source>
</evidence>
<proteinExistence type="predicted"/>
<gene>
    <name evidence="2" type="ORF">ACFPCY_05325</name>
</gene>
<evidence type="ECO:0000259" key="1">
    <source>
        <dbReference type="Pfam" id="PF04149"/>
    </source>
</evidence>
<keyword evidence="3" id="KW-1185">Reference proteome</keyword>
<feature type="domain" description="DUF397" evidence="1">
    <location>
        <begin position="8"/>
        <end position="58"/>
    </location>
</feature>
<name>A0ABV9TRW3_9ACTN</name>
<sequence>MGLAHALWRKSSRSTQNGACVEVTSLNFGLAVRDSKDPAGPVLALAAADWHRLVQQVKDGLHRPA</sequence>
<protein>
    <submittedName>
        <fullName evidence="2">DUF397 domain-containing protein</fullName>
    </submittedName>
</protein>
<dbReference type="Proteomes" id="UP001595872">
    <property type="component" value="Unassembled WGS sequence"/>
</dbReference>
<evidence type="ECO:0000313" key="2">
    <source>
        <dbReference type="EMBL" id="MFC4906729.1"/>
    </source>
</evidence>
<dbReference type="RefSeq" id="WP_378252410.1">
    <property type="nucleotide sequence ID" value="NZ_JBHSIT010000001.1"/>
</dbReference>
<reference evidence="3" key="1">
    <citation type="journal article" date="2019" name="Int. J. Syst. Evol. Microbiol.">
        <title>The Global Catalogue of Microorganisms (GCM) 10K type strain sequencing project: providing services to taxonomists for standard genome sequencing and annotation.</title>
        <authorList>
            <consortium name="The Broad Institute Genomics Platform"/>
            <consortium name="The Broad Institute Genome Sequencing Center for Infectious Disease"/>
            <person name="Wu L."/>
            <person name="Ma J."/>
        </authorList>
    </citation>
    <scope>NUCLEOTIDE SEQUENCE [LARGE SCALE GENOMIC DNA]</scope>
    <source>
        <strain evidence="3">KLKA75</strain>
    </source>
</reference>
<dbReference type="Pfam" id="PF04149">
    <property type="entry name" value="DUF397"/>
    <property type="match status" value="1"/>
</dbReference>
<dbReference type="EMBL" id="JBHSIT010000001">
    <property type="protein sequence ID" value="MFC4906729.1"/>
    <property type="molecule type" value="Genomic_DNA"/>
</dbReference>
<organism evidence="2 3">
    <name type="scientific">Actinomadura gamaensis</name>
    <dbReference type="NCBI Taxonomy" id="1763541"/>
    <lineage>
        <taxon>Bacteria</taxon>
        <taxon>Bacillati</taxon>
        <taxon>Actinomycetota</taxon>
        <taxon>Actinomycetes</taxon>
        <taxon>Streptosporangiales</taxon>
        <taxon>Thermomonosporaceae</taxon>
        <taxon>Actinomadura</taxon>
    </lineage>
</organism>